<dbReference type="GO" id="GO:0005524">
    <property type="term" value="F:ATP binding"/>
    <property type="evidence" value="ECO:0007669"/>
    <property type="project" value="InterPro"/>
</dbReference>
<sequence>MKTSQYSAIAKAITFPLKQSHTYTHTHTIMFRTAALSRALAPLADRILIRRAAKEVQTAGGIYLPSDQTKNANQGTVVAVGPGIRDVSGVLHPPTLAEGDSVLLPEYGGTKVKIDDDELYLFREDDILGKFE</sequence>
<keyword evidence="2 3" id="KW-0143">Chaperone</keyword>
<dbReference type="GO" id="GO:0044183">
    <property type="term" value="F:protein folding chaperone"/>
    <property type="evidence" value="ECO:0007669"/>
    <property type="project" value="InterPro"/>
</dbReference>
<dbReference type="GO" id="GO:0005739">
    <property type="term" value="C:mitochondrion"/>
    <property type="evidence" value="ECO:0007669"/>
    <property type="project" value="TreeGrafter"/>
</dbReference>
<dbReference type="PANTHER" id="PTHR10772:SF0">
    <property type="entry name" value="10 KDA HEAT SHOCK PROTEIN, MITOCHONDRIAL"/>
    <property type="match status" value="1"/>
</dbReference>
<dbReference type="FunFam" id="2.30.33.40:FF:000002">
    <property type="entry name" value="10 kDa chaperonin, mitochondrial"/>
    <property type="match status" value="1"/>
</dbReference>
<dbReference type="InterPro" id="IPR018369">
    <property type="entry name" value="Chaprnonin_Cpn10_CS"/>
</dbReference>
<evidence type="ECO:0000256" key="2">
    <source>
        <dbReference type="ARBA" id="ARBA00023186"/>
    </source>
</evidence>
<proteinExistence type="inferred from homology"/>
<dbReference type="HAMAP" id="MF_00580">
    <property type="entry name" value="CH10"/>
    <property type="match status" value="1"/>
</dbReference>
<evidence type="ECO:0000256" key="1">
    <source>
        <dbReference type="ARBA" id="ARBA00006975"/>
    </source>
</evidence>
<dbReference type="SMART" id="SM00883">
    <property type="entry name" value="Cpn10"/>
    <property type="match status" value="1"/>
</dbReference>
<accession>A0A7S1YP90</accession>
<dbReference type="Gene3D" id="2.30.33.40">
    <property type="entry name" value="GroES chaperonin"/>
    <property type="match status" value="1"/>
</dbReference>
<gene>
    <name evidence="4" type="ORF">DBRI1063_LOCUS857</name>
</gene>
<comment type="similarity">
    <text evidence="1 3">Belongs to the GroES chaperonin family.</text>
</comment>
<dbReference type="SUPFAM" id="SSF50129">
    <property type="entry name" value="GroES-like"/>
    <property type="match status" value="1"/>
</dbReference>
<dbReference type="PRINTS" id="PR00297">
    <property type="entry name" value="CHAPERONIN10"/>
</dbReference>
<dbReference type="InterPro" id="IPR011032">
    <property type="entry name" value="GroES-like_sf"/>
</dbReference>
<reference evidence="4" key="1">
    <citation type="submission" date="2021-01" db="EMBL/GenBank/DDBJ databases">
        <authorList>
            <person name="Corre E."/>
            <person name="Pelletier E."/>
            <person name="Niang G."/>
            <person name="Scheremetjew M."/>
            <person name="Finn R."/>
            <person name="Kale V."/>
            <person name="Holt S."/>
            <person name="Cochrane G."/>
            <person name="Meng A."/>
            <person name="Brown T."/>
            <person name="Cohen L."/>
        </authorList>
    </citation>
    <scope>NUCLEOTIDE SEQUENCE</scope>
    <source>
        <strain evidence="4">Pop2</strain>
    </source>
</reference>
<dbReference type="GO" id="GO:0051087">
    <property type="term" value="F:protein-folding chaperone binding"/>
    <property type="evidence" value="ECO:0007669"/>
    <property type="project" value="TreeGrafter"/>
</dbReference>
<dbReference type="PANTHER" id="PTHR10772">
    <property type="entry name" value="10 KDA HEAT SHOCK PROTEIN"/>
    <property type="match status" value="1"/>
</dbReference>
<dbReference type="InterPro" id="IPR037124">
    <property type="entry name" value="Chaperonin_GroES_sf"/>
</dbReference>
<name>A0A7S1YP90_9STRA</name>
<dbReference type="GO" id="GO:0046872">
    <property type="term" value="F:metal ion binding"/>
    <property type="evidence" value="ECO:0007669"/>
    <property type="project" value="TreeGrafter"/>
</dbReference>
<evidence type="ECO:0008006" key="5">
    <source>
        <dbReference type="Google" id="ProtNLM"/>
    </source>
</evidence>
<organism evidence="4">
    <name type="scientific">Ditylum brightwellii</name>
    <dbReference type="NCBI Taxonomy" id="49249"/>
    <lineage>
        <taxon>Eukaryota</taxon>
        <taxon>Sar</taxon>
        <taxon>Stramenopiles</taxon>
        <taxon>Ochrophyta</taxon>
        <taxon>Bacillariophyta</taxon>
        <taxon>Mediophyceae</taxon>
        <taxon>Lithodesmiophycidae</taxon>
        <taxon>Lithodesmiales</taxon>
        <taxon>Lithodesmiaceae</taxon>
        <taxon>Ditylum</taxon>
    </lineage>
</organism>
<dbReference type="GO" id="GO:0051082">
    <property type="term" value="F:unfolded protein binding"/>
    <property type="evidence" value="ECO:0007669"/>
    <property type="project" value="TreeGrafter"/>
</dbReference>
<dbReference type="Pfam" id="PF00166">
    <property type="entry name" value="Cpn10"/>
    <property type="match status" value="1"/>
</dbReference>
<dbReference type="PROSITE" id="PS00681">
    <property type="entry name" value="CHAPERONINS_CPN10"/>
    <property type="match status" value="1"/>
</dbReference>
<protein>
    <recommendedName>
        <fullName evidence="5">10 kDa chaperonin</fullName>
    </recommendedName>
</protein>
<evidence type="ECO:0000313" key="4">
    <source>
        <dbReference type="EMBL" id="CAD9314451.1"/>
    </source>
</evidence>
<dbReference type="InterPro" id="IPR020818">
    <property type="entry name" value="Chaperonin_GroES"/>
</dbReference>
<evidence type="ECO:0000256" key="3">
    <source>
        <dbReference type="RuleBase" id="RU003479"/>
    </source>
</evidence>
<dbReference type="EMBL" id="HBGN01001328">
    <property type="protein sequence ID" value="CAD9314451.1"/>
    <property type="molecule type" value="Transcribed_RNA"/>
</dbReference>
<dbReference type="CDD" id="cd00320">
    <property type="entry name" value="cpn10"/>
    <property type="match status" value="1"/>
</dbReference>
<dbReference type="AlphaFoldDB" id="A0A7S1YP90"/>